<proteinExistence type="predicted"/>
<sequence>MMHYSTVMKKDQEGRKNPLNKNKSNDPPKMNRGVELLLRNKRRKLPTPKTFQVKWGNMIGFLNREIHFYFEFHLDLKKVKSTKGEN</sequence>
<protein>
    <submittedName>
        <fullName evidence="2">Uncharacterized protein</fullName>
    </submittedName>
</protein>
<dbReference type="KEGG" id="vg:26640282"/>
<name>A0A0K0KWR2_9CAUD</name>
<evidence type="ECO:0000313" key="2">
    <source>
        <dbReference type="EMBL" id="AIR93574.1"/>
    </source>
</evidence>
<evidence type="ECO:0000313" key="3">
    <source>
        <dbReference type="Proteomes" id="UP000207741"/>
    </source>
</evidence>
<organism evidence="2 3">
    <name type="scientific">Prochlorococcus phage P-TIM68</name>
    <dbReference type="NCBI Taxonomy" id="1542477"/>
    <lineage>
        <taxon>Viruses</taxon>
        <taxon>Duplodnaviria</taxon>
        <taxon>Heunggongvirae</taxon>
        <taxon>Uroviricota</taxon>
        <taxon>Caudoviricetes</taxon>
        <taxon>Pantevenvirales</taxon>
        <taxon>Kyanoviridae</taxon>
        <taxon>Haifavirus</taxon>
        <taxon>Haifavirus tim68</taxon>
    </lineage>
</organism>
<dbReference type="Proteomes" id="UP000207741">
    <property type="component" value="Segment"/>
</dbReference>
<dbReference type="EMBL" id="KM359505">
    <property type="protein sequence ID" value="AIR93574.1"/>
    <property type="molecule type" value="Genomic_DNA"/>
</dbReference>
<evidence type="ECO:0000256" key="1">
    <source>
        <dbReference type="SAM" id="MobiDB-lite"/>
    </source>
</evidence>
<dbReference type="RefSeq" id="YP_009213748.1">
    <property type="nucleotide sequence ID" value="NC_028955.1"/>
</dbReference>
<feature type="region of interest" description="Disordered" evidence="1">
    <location>
        <begin position="1"/>
        <end position="32"/>
    </location>
</feature>
<dbReference type="GeneID" id="26640282"/>
<reference evidence="3" key="1">
    <citation type="submission" date="2014-08" db="EMBL/GenBank/DDBJ databases">
        <authorList>
            <person name="Edwards T."/>
        </authorList>
    </citation>
    <scope>NUCLEOTIDE SEQUENCE [LARGE SCALE GENOMIC DNA]</scope>
</reference>
<accession>A0A0K0KWR2</accession>
<keyword evidence="3" id="KW-1185">Reference proteome</keyword>